<keyword evidence="1" id="KW-0472">Membrane</keyword>
<feature type="transmembrane region" description="Helical" evidence="1">
    <location>
        <begin position="89"/>
        <end position="109"/>
    </location>
</feature>
<accession>A0A224XTL8</accession>
<sequence>MPGCVCLCISQITLSAASLWALHESFGYDFACCGLSMYFLSNSLGPIALISGNTSLLTWYKETEYCSFVCALPLFAAQICSDARVLPKWIMYGISIIVPAQLLIFRYLIGIDEMDC</sequence>
<evidence type="ECO:0000256" key="1">
    <source>
        <dbReference type="SAM" id="Phobius"/>
    </source>
</evidence>
<dbReference type="AlphaFoldDB" id="A0A224XTL8"/>
<evidence type="ECO:0000313" key="2">
    <source>
        <dbReference type="EMBL" id="JAW14484.1"/>
    </source>
</evidence>
<keyword evidence="1" id="KW-0812">Transmembrane</keyword>
<protein>
    <submittedName>
        <fullName evidence="2">Uncharacterized protein</fullName>
    </submittedName>
</protein>
<dbReference type="EMBL" id="GFTR01001942">
    <property type="protein sequence ID" value="JAW14484.1"/>
    <property type="molecule type" value="Transcribed_RNA"/>
</dbReference>
<keyword evidence="1" id="KW-1133">Transmembrane helix</keyword>
<name>A0A224XTL8_9HEMI</name>
<proteinExistence type="predicted"/>
<reference evidence="2" key="1">
    <citation type="journal article" date="2018" name="PLoS Negl. Trop. Dis.">
        <title>An insight into the salivary gland and fat body transcriptome of Panstrongylus lignarius (Hemiptera: Heteroptera), the main vector of Chagas disease in Peru.</title>
        <authorList>
            <person name="Nevoa J.C."/>
            <person name="Mendes M.T."/>
            <person name="da Silva M.V."/>
            <person name="Soares S.C."/>
            <person name="Oliveira C.J.F."/>
            <person name="Ribeiro J.M.C."/>
        </authorList>
    </citation>
    <scope>NUCLEOTIDE SEQUENCE</scope>
</reference>
<organism evidence="2">
    <name type="scientific">Panstrongylus lignarius</name>
    <dbReference type="NCBI Taxonomy" id="156445"/>
    <lineage>
        <taxon>Eukaryota</taxon>
        <taxon>Metazoa</taxon>
        <taxon>Ecdysozoa</taxon>
        <taxon>Arthropoda</taxon>
        <taxon>Hexapoda</taxon>
        <taxon>Insecta</taxon>
        <taxon>Pterygota</taxon>
        <taxon>Neoptera</taxon>
        <taxon>Paraneoptera</taxon>
        <taxon>Hemiptera</taxon>
        <taxon>Heteroptera</taxon>
        <taxon>Panheteroptera</taxon>
        <taxon>Cimicomorpha</taxon>
        <taxon>Reduviidae</taxon>
        <taxon>Triatominae</taxon>
        <taxon>Panstrongylus</taxon>
    </lineage>
</organism>